<gene>
    <name evidence="13" type="ORF">D9758_001528</name>
</gene>
<dbReference type="Gene3D" id="3.30.429.10">
    <property type="entry name" value="Macrophage Migration Inhibitory Factor"/>
    <property type="match status" value="1"/>
</dbReference>
<evidence type="ECO:0000256" key="11">
    <source>
        <dbReference type="ARBA" id="ARBA00041912"/>
    </source>
</evidence>
<keyword evidence="4" id="KW-0964">Secreted</keyword>
<protein>
    <recommendedName>
        <fullName evidence="12">L-dopachrome isomerase</fullName>
        <ecNumber evidence="9">5.3.2.1</ecNumber>
        <ecNumber evidence="8">5.3.3.12</ecNumber>
    </recommendedName>
    <alternativeName>
        <fullName evidence="10">L-dopachrome tautomerase</fullName>
    </alternativeName>
    <alternativeName>
        <fullName evidence="11">Phenylpyruvate tautomerase</fullName>
    </alternativeName>
</protein>
<sequence length="175" mass="19937">MNRQEIVKIRRIHSKMDLTQYTIKAGHSRAKKPTNSLPHLSSSIQLSLIMPMIRLSTNIKLIDYSLTDPNLQEWAKNFSKFSATTLEYPEEVISVLVTQNETLTFKGTFDPAFLLTVSSPTSNPENNLKWSAAYFDHMKQTLGIADDRGFISFESPGKPYIGYKSTTLEELFKQK</sequence>
<dbReference type="EC" id="5.3.3.12" evidence="8"/>
<comment type="catalytic activity">
    <reaction evidence="6">
        <text>3-phenylpyruvate = enol-phenylpyruvate</text>
        <dbReference type="Rhea" id="RHEA:17097"/>
        <dbReference type="ChEBI" id="CHEBI:16815"/>
        <dbReference type="ChEBI" id="CHEBI:18005"/>
        <dbReference type="EC" id="5.3.2.1"/>
    </reaction>
</comment>
<evidence type="ECO:0000256" key="2">
    <source>
        <dbReference type="ARBA" id="ARBA00005851"/>
    </source>
</evidence>
<accession>A0A8H5GXS5</accession>
<evidence type="ECO:0000256" key="6">
    <source>
        <dbReference type="ARBA" id="ARBA00036735"/>
    </source>
</evidence>
<comment type="subcellular location">
    <subcellularLocation>
        <location evidence="1">Secreted</location>
    </subcellularLocation>
</comment>
<evidence type="ECO:0000256" key="5">
    <source>
        <dbReference type="ARBA" id="ARBA00023235"/>
    </source>
</evidence>
<dbReference type="GO" id="GO:0050178">
    <property type="term" value="F:phenylpyruvate tautomerase activity"/>
    <property type="evidence" value="ECO:0007669"/>
    <property type="project" value="UniProtKB-EC"/>
</dbReference>
<evidence type="ECO:0000256" key="1">
    <source>
        <dbReference type="ARBA" id="ARBA00004613"/>
    </source>
</evidence>
<comment type="caution">
    <text evidence="13">The sequence shown here is derived from an EMBL/GenBank/DDBJ whole genome shotgun (WGS) entry which is preliminary data.</text>
</comment>
<organism evidence="13 14">
    <name type="scientific">Tetrapyrgos nigripes</name>
    <dbReference type="NCBI Taxonomy" id="182062"/>
    <lineage>
        <taxon>Eukaryota</taxon>
        <taxon>Fungi</taxon>
        <taxon>Dikarya</taxon>
        <taxon>Basidiomycota</taxon>
        <taxon>Agaricomycotina</taxon>
        <taxon>Agaricomycetes</taxon>
        <taxon>Agaricomycetidae</taxon>
        <taxon>Agaricales</taxon>
        <taxon>Marasmiineae</taxon>
        <taxon>Marasmiaceae</taxon>
        <taxon>Tetrapyrgos</taxon>
    </lineage>
</organism>
<evidence type="ECO:0000256" key="4">
    <source>
        <dbReference type="ARBA" id="ARBA00022525"/>
    </source>
</evidence>
<dbReference type="EMBL" id="JAACJM010000004">
    <property type="protein sequence ID" value="KAF5373113.1"/>
    <property type="molecule type" value="Genomic_DNA"/>
</dbReference>
<evidence type="ECO:0000256" key="10">
    <source>
        <dbReference type="ARBA" id="ARBA00041631"/>
    </source>
</evidence>
<comment type="catalytic activity">
    <reaction evidence="7">
        <text>L-dopachrome = 5,6-dihydroxyindole-2-carboxylate</text>
        <dbReference type="Rhea" id="RHEA:13041"/>
        <dbReference type="ChEBI" id="CHEBI:16875"/>
        <dbReference type="ChEBI" id="CHEBI:57509"/>
        <dbReference type="EC" id="5.3.3.12"/>
    </reaction>
</comment>
<keyword evidence="14" id="KW-1185">Reference proteome</keyword>
<evidence type="ECO:0000256" key="12">
    <source>
        <dbReference type="ARBA" id="ARBA00042730"/>
    </source>
</evidence>
<keyword evidence="5" id="KW-0413">Isomerase</keyword>
<dbReference type="GO" id="GO:0004167">
    <property type="term" value="F:dopachrome isomerase activity"/>
    <property type="evidence" value="ECO:0007669"/>
    <property type="project" value="UniProtKB-EC"/>
</dbReference>
<dbReference type="AlphaFoldDB" id="A0A8H5GXS5"/>
<dbReference type="PANTHER" id="PTHR11954">
    <property type="entry name" value="D-DOPACHROME DECARBOXYLASE"/>
    <property type="match status" value="1"/>
</dbReference>
<comment type="similarity">
    <text evidence="2">Belongs to the MIF family.</text>
</comment>
<keyword evidence="3" id="KW-0202">Cytokine</keyword>
<evidence type="ECO:0000313" key="14">
    <source>
        <dbReference type="Proteomes" id="UP000559256"/>
    </source>
</evidence>
<dbReference type="GO" id="GO:0005615">
    <property type="term" value="C:extracellular space"/>
    <property type="evidence" value="ECO:0007669"/>
    <property type="project" value="UniProtKB-KW"/>
</dbReference>
<name>A0A8H5GXS5_9AGAR</name>
<dbReference type="Proteomes" id="UP000559256">
    <property type="component" value="Unassembled WGS sequence"/>
</dbReference>
<dbReference type="SUPFAM" id="SSF55331">
    <property type="entry name" value="Tautomerase/MIF"/>
    <property type="match status" value="1"/>
</dbReference>
<dbReference type="EC" id="5.3.2.1" evidence="9"/>
<dbReference type="InterPro" id="IPR001398">
    <property type="entry name" value="Macrophage_inhib_fac"/>
</dbReference>
<dbReference type="OrthoDB" id="255819at2759"/>
<evidence type="ECO:0000256" key="3">
    <source>
        <dbReference type="ARBA" id="ARBA00022514"/>
    </source>
</evidence>
<evidence type="ECO:0000256" key="7">
    <source>
        <dbReference type="ARBA" id="ARBA00036823"/>
    </source>
</evidence>
<dbReference type="Pfam" id="PF01187">
    <property type="entry name" value="MIF"/>
    <property type="match status" value="1"/>
</dbReference>
<evidence type="ECO:0000313" key="13">
    <source>
        <dbReference type="EMBL" id="KAF5373113.1"/>
    </source>
</evidence>
<proteinExistence type="inferred from homology"/>
<evidence type="ECO:0000256" key="8">
    <source>
        <dbReference type="ARBA" id="ARBA00038932"/>
    </source>
</evidence>
<evidence type="ECO:0000256" key="9">
    <source>
        <dbReference type="ARBA" id="ARBA00039086"/>
    </source>
</evidence>
<dbReference type="PANTHER" id="PTHR11954:SF6">
    <property type="entry name" value="MACROPHAGE MIGRATION INHIBITORY FACTOR"/>
    <property type="match status" value="1"/>
</dbReference>
<reference evidence="13 14" key="1">
    <citation type="journal article" date="2020" name="ISME J.">
        <title>Uncovering the hidden diversity of litter-decomposition mechanisms in mushroom-forming fungi.</title>
        <authorList>
            <person name="Floudas D."/>
            <person name="Bentzer J."/>
            <person name="Ahren D."/>
            <person name="Johansson T."/>
            <person name="Persson P."/>
            <person name="Tunlid A."/>
        </authorList>
    </citation>
    <scope>NUCLEOTIDE SEQUENCE [LARGE SCALE GENOMIC DNA]</scope>
    <source>
        <strain evidence="13 14">CBS 291.85</strain>
    </source>
</reference>
<dbReference type="InterPro" id="IPR014347">
    <property type="entry name" value="Tautomerase/MIF_sf"/>
</dbReference>